<evidence type="ECO:0000313" key="1">
    <source>
        <dbReference type="EMBL" id="PSN66136.1"/>
    </source>
</evidence>
<organism evidence="1 2">
    <name type="scientific">Corynespora cassiicola Philippines</name>
    <dbReference type="NCBI Taxonomy" id="1448308"/>
    <lineage>
        <taxon>Eukaryota</taxon>
        <taxon>Fungi</taxon>
        <taxon>Dikarya</taxon>
        <taxon>Ascomycota</taxon>
        <taxon>Pezizomycotina</taxon>
        <taxon>Dothideomycetes</taxon>
        <taxon>Pleosporomycetidae</taxon>
        <taxon>Pleosporales</taxon>
        <taxon>Corynesporascaceae</taxon>
        <taxon>Corynespora</taxon>
    </lineage>
</organism>
<evidence type="ECO:0000313" key="2">
    <source>
        <dbReference type="Proteomes" id="UP000240883"/>
    </source>
</evidence>
<accession>A0A2T2NLJ2</accession>
<sequence length="98" mass="10676">MASCAAIPALRGALEHPGAVSWPDLHITLPSISQMFKIFFLSFFCCCFRTISRNTLASGVTITAPSVSHLYLFFSPSIWALVVTSNLVSQEPGARSRE</sequence>
<protein>
    <submittedName>
        <fullName evidence="1">Uncharacterized protein</fullName>
    </submittedName>
</protein>
<name>A0A2T2NLJ2_CORCC</name>
<proteinExistence type="predicted"/>
<keyword evidence="2" id="KW-1185">Reference proteome</keyword>
<reference evidence="1 2" key="1">
    <citation type="journal article" date="2018" name="Front. Microbiol.">
        <title>Genome-Wide Analysis of Corynespora cassiicola Leaf Fall Disease Putative Effectors.</title>
        <authorList>
            <person name="Lopez D."/>
            <person name="Ribeiro S."/>
            <person name="Label P."/>
            <person name="Fumanal B."/>
            <person name="Venisse J.S."/>
            <person name="Kohler A."/>
            <person name="de Oliveira R.R."/>
            <person name="Labutti K."/>
            <person name="Lipzen A."/>
            <person name="Lail K."/>
            <person name="Bauer D."/>
            <person name="Ohm R.A."/>
            <person name="Barry K.W."/>
            <person name="Spatafora J."/>
            <person name="Grigoriev I.V."/>
            <person name="Martin F.M."/>
            <person name="Pujade-Renaud V."/>
        </authorList>
    </citation>
    <scope>NUCLEOTIDE SEQUENCE [LARGE SCALE GENOMIC DNA]</scope>
    <source>
        <strain evidence="1 2">Philippines</strain>
    </source>
</reference>
<gene>
    <name evidence="1" type="ORF">BS50DRAFT_407690</name>
</gene>
<dbReference type="Proteomes" id="UP000240883">
    <property type="component" value="Unassembled WGS sequence"/>
</dbReference>
<dbReference type="AlphaFoldDB" id="A0A2T2NLJ2"/>
<dbReference type="EMBL" id="KZ678136">
    <property type="protein sequence ID" value="PSN66136.1"/>
    <property type="molecule type" value="Genomic_DNA"/>
</dbReference>